<keyword evidence="3" id="KW-1003">Cell membrane</keyword>
<evidence type="ECO:0000256" key="8">
    <source>
        <dbReference type="ARBA" id="ARBA00023170"/>
    </source>
</evidence>
<evidence type="ECO:0000256" key="6">
    <source>
        <dbReference type="ARBA" id="ARBA00023136"/>
    </source>
</evidence>
<evidence type="ECO:0000256" key="2">
    <source>
        <dbReference type="ARBA" id="ARBA00010532"/>
    </source>
</evidence>
<gene>
    <name evidence="11" type="primary">SCARB2_2</name>
    <name evidence="11" type="ORF">OS493_004057</name>
</gene>
<keyword evidence="7" id="KW-1015">Disulfide bond</keyword>
<accession>A0A9W9ZSF3</accession>
<dbReference type="AlphaFoldDB" id="A0A9W9ZSF3"/>
<keyword evidence="6 10" id="KW-0472">Membrane</keyword>
<dbReference type="PANTHER" id="PTHR11923:SF51">
    <property type="entry name" value="LYSOSOME MEMBRANE PROTEIN 2"/>
    <property type="match status" value="1"/>
</dbReference>
<keyword evidence="12" id="KW-1185">Reference proteome</keyword>
<reference evidence="11" key="1">
    <citation type="submission" date="2023-01" db="EMBL/GenBank/DDBJ databases">
        <title>Genome assembly of the deep-sea coral Lophelia pertusa.</title>
        <authorList>
            <person name="Herrera S."/>
            <person name="Cordes E."/>
        </authorList>
    </citation>
    <scope>NUCLEOTIDE SEQUENCE</scope>
    <source>
        <strain evidence="11">USNM1676648</strain>
        <tissue evidence="11">Polyp</tissue>
    </source>
</reference>
<evidence type="ECO:0000256" key="1">
    <source>
        <dbReference type="ARBA" id="ARBA00004651"/>
    </source>
</evidence>
<keyword evidence="8" id="KW-0675">Receptor</keyword>
<dbReference type="InterPro" id="IPR002159">
    <property type="entry name" value="CD36_fam"/>
</dbReference>
<protein>
    <submittedName>
        <fullName evidence="11">CD36</fullName>
    </submittedName>
</protein>
<dbReference type="Pfam" id="PF01130">
    <property type="entry name" value="CD36"/>
    <property type="match status" value="1"/>
</dbReference>
<feature type="transmembrane region" description="Helical" evidence="10">
    <location>
        <begin position="117"/>
        <end position="139"/>
    </location>
</feature>
<organism evidence="11 12">
    <name type="scientific">Desmophyllum pertusum</name>
    <dbReference type="NCBI Taxonomy" id="174260"/>
    <lineage>
        <taxon>Eukaryota</taxon>
        <taxon>Metazoa</taxon>
        <taxon>Cnidaria</taxon>
        <taxon>Anthozoa</taxon>
        <taxon>Hexacorallia</taxon>
        <taxon>Scleractinia</taxon>
        <taxon>Caryophylliina</taxon>
        <taxon>Caryophylliidae</taxon>
        <taxon>Desmophyllum</taxon>
    </lineage>
</organism>
<keyword evidence="5 10" id="KW-1133">Transmembrane helix</keyword>
<evidence type="ECO:0000256" key="10">
    <source>
        <dbReference type="SAM" id="Phobius"/>
    </source>
</evidence>
<name>A0A9W9ZSF3_9CNID</name>
<keyword evidence="4 10" id="KW-0812">Transmembrane</keyword>
<sequence length="165" mass="18047">MWPPSPVAIPLFVSAPHFYLGDSSLLEAVEGLSPNREEHGTFLNLEPHTGISVKSSKRLQINVKVEPVASISQTSGIRNMFFPVLYINETATIDSASAEKLKSEVLSKFTIVHGIELGLVLLGALLIIIAAIMLIVRIVHNRKLKKIKLMLLVNGNSERSPLLTS</sequence>
<dbReference type="GO" id="GO:0005737">
    <property type="term" value="C:cytoplasm"/>
    <property type="evidence" value="ECO:0007669"/>
    <property type="project" value="TreeGrafter"/>
</dbReference>
<evidence type="ECO:0000256" key="9">
    <source>
        <dbReference type="ARBA" id="ARBA00023180"/>
    </source>
</evidence>
<dbReference type="PANTHER" id="PTHR11923">
    <property type="entry name" value="SCAVENGER RECEPTOR CLASS B TYPE-1 SR-B1"/>
    <property type="match status" value="1"/>
</dbReference>
<evidence type="ECO:0000256" key="3">
    <source>
        <dbReference type="ARBA" id="ARBA00022475"/>
    </source>
</evidence>
<proteinExistence type="inferred from homology"/>
<keyword evidence="9" id="KW-0325">Glycoprotein</keyword>
<dbReference type="InterPro" id="IPR005428">
    <property type="entry name" value="CD36/SCARB1/SNMP1"/>
</dbReference>
<evidence type="ECO:0000256" key="4">
    <source>
        <dbReference type="ARBA" id="ARBA00022692"/>
    </source>
</evidence>
<evidence type="ECO:0000313" key="11">
    <source>
        <dbReference type="EMBL" id="KAJ7387093.1"/>
    </source>
</evidence>
<evidence type="ECO:0000313" key="12">
    <source>
        <dbReference type="Proteomes" id="UP001163046"/>
    </source>
</evidence>
<dbReference type="GO" id="GO:0005044">
    <property type="term" value="F:scavenger receptor activity"/>
    <property type="evidence" value="ECO:0007669"/>
    <property type="project" value="TreeGrafter"/>
</dbReference>
<dbReference type="GO" id="GO:0005886">
    <property type="term" value="C:plasma membrane"/>
    <property type="evidence" value="ECO:0007669"/>
    <property type="project" value="UniProtKB-SubCell"/>
</dbReference>
<comment type="caution">
    <text evidence="11">The sequence shown here is derived from an EMBL/GenBank/DDBJ whole genome shotgun (WGS) entry which is preliminary data.</text>
</comment>
<dbReference type="Proteomes" id="UP001163046">
    <property type="component" value="Unassembled WGS sequence"/>
</dbReference>
<dbReference type="OrthoDB" id="18585at2759"/>
<evidence type="ECO:0000256" key="7">
    <source>
        <dbReference type="ARBA" id="ARBA00023157"/>
    </source>
</evidence>
<comment type="subcellular location">
    <subcellularLocation>
        <location evidence="1">Cell membrane</location>
        <topology evidence="1">Multi-pass membrane protein</topology>
    </subcellularLocation>
</comment>
<dbReference type="PRINTS" id="PR01610">
    <property type="entry name" value="CD36ANTIGEN"/>
</dbReference>
<evidence type="ECO:0000256" key="5">
    <source>
        <dbReference type="ARBA" id="ARBA00022989"/>
    </source>
</evidence>
<dbReference type="EMBL" id="MU825874">
    <property type="protein sequence ID" value="KAJ7387093.1"/>
    <property type="molecule type" value="Genomic_DNA"/>
</dbReference>
<comment type="similarity">
    <text evidence="2">Belongs to the CD36 family.</text>
</comment>